<dbReference type="InterPro" id="IPR057264">
    <property type="entry name" value="Ribosomal_uL24_C"/>
</dbReference>
<dbReference type="InterPro" id="IPR008991">
    <property type="entry name" value="Translation_prot_SH3-like_sf"/>
</dbReference>
<dbReference type="EMBL" id="CP069450">
    <property type="protein sequence ID" value="QRO50171.1"/>
    <property type="molecule type" value="Genomic_DNA"/>
</dbReference>
<dbReference type="PANTHER" id="PTHR12903">
    <property type="entry name" value="MITOCHONDRIAL RIBOSOMAL PROTEIN L24"/>
    <property type="match status" value="1"/>
</dbReference>
<dbReference type="GO" id="GO:0003735">
    <property type="term" value="F:structural constituent of ribosome"/>
    <property type="evidence" value="ECO:0007669"/>
    <property type="project" value="InterPro"/>
</dbReference>
<comment type="subunit">
    <text evidence="8">Part of the 50S ribosomal subunit.</text>
</comment>
<reference evidence="11 14" key="3">
    <citation type="submission" date="2021-02" db="EMBL/GenBank/DDBJ databases">
        <title>FDA dAtabase for Regulatory Grade micrObial Sequences (FDA-ARGOS): Supporting development and validation of Infectious Disease Dx tests.</title>
        <authorList>
            <person name="Carlson P."/>
            <person name="Fischbach M."/>
            <person name="Hastie J."/>
            <person name="Bilen M."/>
            <person name="Cheng A."/>
            <person name="Tallon L."/>
            <person name="Sadzewicz L."/>
            <person name="Zhao X."/>
            <person name="Boylan J."/>
            <person name="Ott S."/>
            <person name="Bowen H."/>
            <person name="Vavikolanu K."/>
            <person name="Mehta A."/>
            <person name="Aluvathingal J."/>
            <person name="Nadendla S."/>
            <person name="Yan Y."/>
            <person name="Sichtig H."/>
        </authorList>
    </citation>
    <scope>NUCLEOTIDE SEQUENCE [LARGE SCALE GENOMIC DNA]</scope>
    <source>
        <strain evidence="11 14">FDAARGOS_1229</strain>
    </source>
</reference>
<evidence type="ECO:0000259" key="9">
    <source>
        <dbReference type="SMART" id="SM00739"/>
    </source>
</evidence>
<dbReference type="EMBL" id="QSCR01000006">
    <property type="protein sequence ID" value="RGY19470.1"/>
    <property type="molecule type" value="Genomic_DNA"/>
</dbReference>
<dbReference type="GO" id="GO:1990904">
    <property type="term" value="C:ribonucleoprotein complex"/>
    <property type="evidence" value="ECO:0007669"/>
    <property type="project" value="UniProtKB-KW"/>
</dbReference>
<dbReference type="InterPro" id="IPR005824">
    <property type="entry name" value="KOW"/>
</dbReference>
<evidence type="ECO:0000256" key="3">
    <source>
        <dbReference type="ARBA" id="ARBA00022884"/>
    </source>
</evidence>
<evidence type="ECO:0000313" key="12">
    <source>
        <dbReference type="EMBL" id="RGY19470.1"/>
    </source>
</evidence>
<dbReference type="SUPFAM" id="SSF50104">
    <property type="entry name" value="Translation proteins SH3-like domain"/>
    <property type="match status" value="1"/>
</dbReference>
<dbReference type="RefSeq" id="WP_027201664.1">
    <property type="nucleotide sequence ID" value="NZ_CAJKXH010000016.1"/>
</dbReference>
<proteinExistence type="inferred from homology"/>
<dbReference type="FunFam" id="2.30.30.30:FF:000004">
    <property type="entry name" value="50S ribosomal protein L24"/>
    <property type="match status" value="1"/>
</dbReference>
<dbReference type="CDD" id="cd06089">
    <property type="entry name" value="KOW_RPL26"/>
    <property type="match status" value="1"/>
</dbReference>
<accession>A0A413IQE5</accession>
<dbReference type="Proteomes" id="UP000742098">
    <property type="component" value="Unassembled WGS sequence"/>
</dbReference>
<evidence type="ECO:0000256" key="4">
    <source>
        <dbReference type="ARBA" id="ARBA00022980"/>
    </source>
</evidence>
<dbReference type="InterPro" id="IPR041988">
    <property type="entry name" value="Ribosomal_uL24_KOW"/>
</dbReference>
<evidence type="ECO:0000256" key="2">
    <source>
        <dbReference type="ARBA" id="ARBA00022730"/>
    </source>
</evidence>
<dbReference type="Pfam" id="PF00467">
    <property type="entry name" value="KOW"/>
    <property type="match status" value="1"/>
</dbReference>
<evidence type="ECO:0000313" key="10">
    <source>
        <dbReference type="EMBL" id="HJF70151.1"/>
    </source>
</evidence>
<evidence type="ECO:0000256" key="7">
    <source>
        <dbReference type="ARBA" id="ARBA00058688"/>
    </source>
</evidence>
<evidence type="ECO:0000313" key="13">
    <source>
        <dbReference type="Proteomes" id="UP000286063"/>
    </source>
</evidence>
<evidence type="ECO:0000256" key="1">
    <source>
        <dbReference type="ARBA" id="ARBA00010618"/>
    </source>
</evidence>
<evidence type="ECO:0000256" key="6">
    <source>
        <dbReference type="ARBA" id="ARBA00035206"/>
    </source>
</evidence>
<dbReference type="GO" id="GO:0019843">
    <property type="term" value="F:rRNA binding"/>
    <property type="evidence" value="ECO:0007669"/>
    <property type="project" value="UniProtKB-UniRule"/>
</dbReference>
<keyword evidence="14" id="KW-1185">Reference proteome</keyword>
<feature type="domain" description="KOW" evidence="9">
    <location>
        <begin position="6"/>
        <end position="33"/>
    </location>
</feature>
<keyword evidence="4 8" id="KW-0689">Ribosomal protein</keyword>
<dbReference type="EMBL" id="DYVS01000090">
    <property type="protein sequence ID" value="HJF70151.1"/>
    <property type="molecule type" value="Genomic_DNA"/>
</dbReference>
<dbReference type="SMART" id="SM00739">
    <property type="entry name" value="KOW"/>
    <property type="match status" value="1"/>
</dbReference>
<comment type="similarity">
    <text evidence="1 8">Belongs to the universal ribosomal protein uL24 family.</text>
</comment>
<evidence type="ECO:0000256" key="8">
    <source>
        <dbReference type="HAMAP-Rule" id="MF_01326"/>
    </source>
</evidence>
<evidence type="ECO:0000313" key="14">
    <source>
        <dbReference type="Proteomes" id="UP000654720"/>
    </source>
</evidence>
<reference evidence="10" key="4">
    <citation type="submission" date="2021-09" db="EMBL/GenBank/DDBJ databases">
        <authorList>
            <person name="Gilroy R."/>
        </authorList>
    </citation>
    <scope>NUCLEOTIDE SEQUENCE</scope>
    <source>
        <strain evidence="10">6966</strain>
    </source>
</reference>
<dbReference type="HAMAP" id="MF_01326_B">
    <property type="entry name" value="Ribosomal_uL24_B"/>
    <property type="match status" value="1"/>
</dbReference>
<name>A0A413IQE5_9BACT</name>
<keyword evidence="5 8" id="KW-0687">Ribonucleoprotein</keyword>
<reference evidence="10" key="2">
    <citation type="journal article" date="2021" name="PeerJ">
        <title>Extensive microbial diversity within the chicken gut microbiome revealed by metagenomics and culture.</title>
        <authorList>
            <person name="Gilroy R."/>
            <person name="Ravi A."/>
            <person name="Getino M."/>
            <person name="Pursley I."/>
            <person name="Horton D.L."/>
            <person name="Alikhan N.F."/>
            <person name="Baker D."/>
            <person name="Gharbi K."/>
            <person name="Hall N."/>
            <person name="Watson M."/>
            <person name="Adriaenssens E.M."/>
            <person name="Foster-Nyarko E."/>
            <person name="Jarju S."/>
            <person name="Secka A."/>
            <person name="Antonio M."/>
            <person name="Oren A."/>
            <person name="Chaudhuri R.R."/>
            <person name="La Ragione R."/>
            <person name="Hildebrand F."/>
            <person name="Pallen M.J."/>
        </authorList>
    </citation>
    <scope>NUCLEOTIDE SEQUENCE</scope>
    <source>
        <strain evidence="10">6966</strain>
    </source>
</reference>
<dbReference type="GO" id="GO:0005840">
    <property type="term" value="C:ribosome"/>
    <property type="evidence" value="ECO:0007669"/>
    <property type="project" value="UniProtKB-KW"/>
</dbReference>
<dbReference type="OrthoDB" id="9807419at2"/>
<comment type="function">
    <text evidence="7 8">One of the proteins that surrounds the polypeptide exit tunnel on the outside of the subunit.</text>
</comment>
<dbReference type="AlphaFoldDB" id="A0A413IQE5"/>
<comment type="function">
    <text evidence="8">One of two assembly initiator proteins, it binds directly to the 5'-end of the 23S rRNA, where it nucleates assembly of the 50S subunit.</text>
</comment>
<sequence length="107" mass="11781">MSKKFHIKKGDLVQVNAGEDRGKQGKVLEMIPDKQRAIVEGINLVSKHTKPNATHPQGGIIKKEAPIHISNLNVVDPVTGKPTKVGRRRNAEGKLVRYAKKSGQELK</sequence>
<dbReference type="Proteomes" id="UP000286063">
    <property type="component" value="Unassembled WGS sequence"/>
</dbReference>
<dbReference type="InterPro" id="IPR003256">
    <property type="entry name" value="Ribosomal_uL24"/>
</dbReference>
<dbReference type="Pfam" id="PF17136">
    <property type="entry name" value="ribosomal_L24"/>
    <property type="match status" value="1"/>
</dbReference>
<reference evidence="12 13" key="1">
    <citation type="submission" date="2018-08" db="EMBL/GenBank/DDBJ databases">
        <title>A genome reference for cultivated species of the human gut microbiota.</title>
        <authorList>
            <person name="Zou Y."/>
            <person name="Xue W."/>
            <person name="Luo G."/>
        </authorList>
    </citation>
    <scope>NUCLEOTIDE SEQUENCE [LARGE SCALE GENOMIC DNA]</scope>
    <source>
        <strain evidence="12 13">OF02-7</strain>
    </source>
</reference>
<dbReference type="GeneID" id="86891735"/>
<dbReference type="GO" id="GO:0006412">
    <property type="term" value="P:translation"/>
    <property type="evidence" value="ECO:0007669"/>
    <property type="project" value="UniProtKB-UniRule"/>
</dbReference>
<evidence type="ECO:0000313" key="11">
    <source>
        <dbReference type="EMBL" id="QRO50171.1"/>
    </source>
</evidence>
<keyword evidence="2 8" id="KW-0699">rRNA-binding</keyword>
<dbReference type="InterPro" id="IPR014722">
    <property type="entry name" value="Rib_uL2_dom2"/>
</dbReference>
<evidence type="ECO:0000256" key="5">
    <source>
        <dbReference type="ARBA" id="ARBA00023274"/>
    </source>
</evidence>
<dbReference type="Gene3D" id="2.30.30.30">
    <property type="match status" value="1"/>
</dbReference>
<organism evidence="12 13">
    <name type="scientific">Butyricimonas virosa</name>
    <dbReference type="NCBI Taxonomy" id="544645"/>
    <lineage>
        <taxon>Bacteria</taxon>
        <taxon>Pseudomonadati</taxon>
        <taxon>Bacteroidota</taxon>
        <taxon>Bacteroidia</taxon>
        <taxon>Bacteroidales</taxon>
        <taxon>Odoribacteraceae</taxon>
        <taxon>Butyricimonas</taxon>
    </lineage>
</organism>
<dbReference type="Proteomes" id="UP000654720">
    <property type="component" value="Chromosome"/>
</dbReference>
<gene>
    <name evidence="8 10" type="primary">rplX</name>
    <name evidence="12" type="ORF">DXA50_05895</name>
    <name evidence="11" type="ORF">I6J59_00590</name>
    <name evidence="10" type="ORF">K8V05_05290</name>
</gene>
<dbReference type="GeneID" id="93102258"/>
<protein>
    <recommendedName>
        <fullName evidence="6 8">Large ribosomal subunit protein uL24</fullName>
    </recommendedName>
</protein>
<keyword evidence="3 8" id="KW-0694">RNA-binding</keyword>
<dbReference type="NCBIfam" id="TIGR01079">
    <property type="entry name" value="rplX_bact"/>
    <property type="match status" value="1"/>
</dbReference>